<dbReference type="Pfam" id="PF08445">
    <property type="entry name" value="FR47"/>
    <property type="match status" value="1"/>
</dbReference>
<dbReference type="CDD" id="cd04301">
    <property type="entry name" value="NAT_SF"/>
    <property type="match status" value="1"/>
</dbReference>
<dbReference type="InterPro" id="IPR027365">
    <property type="entry name" value="GNAT_acetyltra_YdfB-like"/>
</dbReference>
<name>A0AAU8HTI4_9FIRM</name>
<gene>
    <name evidence="2" type="ORF">PRVXH_002663</name>
</gene>
<dbReference type="AlphaFoldDB" id="A0AAU8HTI4"/>
<organism evidence="2">
    <name type="scientific">Proteinivorax hydrogeniformans</name>
    <dbReference type="NCBI Taxonomy" id="1826727"/>
    <lineage>
        <taxon>Bacteria</taxon>
        <taxon>Bacillati</taxon>
        <taxon>Bacillota</taxon>
        <taxon>Clostridia</taxon>
        <taxon>Eubacteriales</taxon>
        <taxon>Proteinivoracaceae</taxon>
        <taxon>Proteinivorax</taxon>
    </lineage>
</organism>
<dbReference type="InterPro" id="IPR000182">
    <property type="entry name" value="GNAT_dom"/>
</dbReference>
<keyword evidence="2" id="KW-0808">Transferase</keyword>
<dbReference type="SUPFAM" id="SSF55729">
    <property type="entry name" value="Acyl-CoA N-acyltransferases (Nat)"/>
    <property type="match status" value="1"/>
</dbReference>
<dbReference type="PROSITE" id="PS51186">
    <property type="entry name" value="GNAT"/>
    <property type="match status" value="1"/>
</dbReference>
<feature type="domain" description="N-acetyltransferase" evidence="1">
    <location>
        <begin position="128"/>
        <end position="267"/>
    </location>
</feature>
<dbReference type="EMBL" id="CP159485">
    <property type="protein sequence ID" value="XCI28693.1"/>
    <property type="molecule type" value="Genomic_DNA"/>
</dbReference>
<evidence type="ECO:0000313" key="2">
    <source>
        <dbReference type="EMBL" id="XCI28693.1"/>
    </source>
</evidence>
<dbReference type="EC" id="2.3.1.-" evidence="2"/>
<dbReference type="InterPro" id="IPR013653">
    <property type="entry name" value="GCN5-like_dom"/>
</dbReference>
<accession>A0AAU8HTI4</accession>
<reference evidence="2" key="2">
    <citation type="submission" date="2024-06" db="EMBL/GenBank/DDBJ databases">
        <authorList>
            <person name="Petrova K.O."/>
            <person name="Toshchakov S.V."/>
            <person name="Boltjanskaja Y.V."/>
            <person name="Kevbrin V.V."/>
        </authorList>
    </citation>
    <scope>NUCLEOTIDE SEQUENCE</scope>
    <source>
        <strain evidence="2">Z-710</strain>
    </source>
</reference>
<protein>
    <submittedName>
        <fullName evidence="2">GNAT family N-acetyltransferase</fullName>
        <ecNumber evidence="2">2.3.1.-</ecNumber>
    </submittedName>
</protein>
<dbReference type="RefSeq" id="WP_353893245.1">
    <property type="nucleotide sequence ID" value="NZ_CP159485.1"/>
</dbReference>
<reference evidence="2" key="1">
    <citation type="journal article" date="2018" name="Antonie Van Leeuwenhoek">
        <title>Proteinivorax hydrogeniformans sp. nov., an anaerobic, haloalkaliphilic bacterium fermenting proteinaceous compounds with high hydrogen production.</title>
        <authorList>
            <person name="Boltyanskaya Y."/>
            <person name="Detkova E."/>
            <person name="Pimenov N."/>
            <person name="Kevbrin V."/>
        </authorList>
    </citation>
    <scope>NUCLEOTIDE SEQUENCE</scope>
    <source>
        <strain evidence="2">Z-710</strain>
    </source>
</reference>
<keyword evidence="2" id="KW-0012">Acyltransferase</keyword>
<dbReference type="InterPro" id="IPR016181">
    <property type="entry name" value="Acyl_CoA_acyltransferase"/>
</dbReference>
<dbReference type="PANTHER" id="PTHR31143">
    <property type="match status" value="1"/>
</dbReference>
<sequence>MLLPFTKEEKVLNEKPFTDYEVQFNLVHRISEDEGAFLLRSQENDLVIAQSNIKFPMWVWINPKAKINIPEVIKKVDEIFQKQESFNIVTTPYFMSLFFEKYKCQYKVVMEMESYQCKEVIDPKHSQGELTLPTMDNLDIIGELYRGFIYDGFAKNVSKESQMESAKKLIQSGNLYTLKVDGEVVSMANIAHRAPRHGRINNVYTPLAHRKKGYASKLVADLSKLILEEGLTPVLFTDLSNPTSNKVYKDVGYTECGKVVQYKVEKN</sequence>
<dbReference type="PANTHER" id="PTHR31143:SF2">
    <property type="entry name" value="FR47-LIKE DOMAIN-CONTAINING PROTEIN-RELATED"/>
    <property type="match status" value="1"/>
</dbReference>
<proteinExistence type="predicted"/>
<dbReference type="GO" id="GO:0016747">
    <property type="term" value="F:acyltransferase activity, transferring groups other than amino-acyl groups"/>
    <property type="evidence" value="ECO:0007669"/>
    <property type="project" value="InterPro"/>
</dbReference>
<dbReference type="Gene3D" id="3.40.630.30">
    <property type="match status" value="1"/>
</dbReference>
<evidence type="ECO:0000259" key="1">
    <source>
        <dbReference type="PROSITE" id="PS51186"/>
    </source>
</evidence>